<dbReference type="EMBL" id="CP097504">
    <property type="protein sequence ID" value="URD90835.1"/>
    <property type="molecule type" value="Genomic_DNA"/>
</dbReference>
<protein>
    <submittedName>
        <fullName evidence="2">Uncharacterized protein</fullName>
    </submittedName>
</protein>
<sequence length="165" mass="17005">MVASEIRDGVGKRERRYLETSSQSGPLRVASRKAESMSERICSRASVSWRGHRFPVAPLPPLSPPSPSSSGKLPPAAPGASSSKFAAGGRLLKGDGASASGGSWSGSGLGTPSRCAREAGGAGENGAISQGGTPYLDPPCCCMPLDRLSSLLSTFLDTLEQRQIC</sequence>
<organism evidence="2 3">
    <name type="scientific">Musa troglodytarum</name>
    <name type="common">fe'i banana</name>
    <dbReference type="NCBI Taxonomy" id="320322"/>
    <lineage>
        <taxon>Eukaryota</taxon>
        <taxon>Viridiplantae</taxon>
        <taxon>Streptophyta</taxon>
        <taxon>Embryophyta</taxon>
        <taxon>Tracheophyta</taxon>
        <taxon>Spermatophyta</taxon>
        <taxon>Magnoliopsida</taxon>
        <taxon>Liliopsida</taxon>
        <taxon>Zingiberales</taxon>
        <taxon>Musaceae</taxon>
        <taxon>Musa</taxon>
    </lineage>
</organism>
<name>A0A9E7F6I8_9LILI</name>
<dbReference type="Proteomes" id="UP001055439">
    <property type="component" value="Chromosome 2"/>
</dbReference>
<gene>
    <name evidence="2" type="ORF">MUK42_26279</name>
</gene>
<evidence type="ECO:0000313" key="2">
    <source>
        <dbReference type="EMBL" id="URD90835.1"/>
    </source>
</evidence>
<keyword evidence="3" id="KW-1185">Reference proteome</keyword>
<evidence type="ECO:0000313" key="3">
    <source>
        <dbReference type="Proteomes" id="UP001055439"/>
    </source>
</evidence>
<dbReference type="AlphaFoldDB" id="A0A9E7F6I8"/>
<feature type="region of interest" description="Disordered" evidence="1">
    <location>
        <begin position="1"/>
        <end position="42"/>
    </location>
</feature>
<feature type="compositionally biased region" description="Pro residues" evidence="1">
    <location>
        <begin position="57"/>
        <end position="67"/>
    </location>
</feature>
<evidence type="ECO:0000256" key="1">
    <source>
        <dbReference type="SAM" id="MobiDB-lite"/>
    </source>
</evidence>
<feature type="compositionally biased region" description="Basic and acidic residues" evidence="1">
    <location>
        <begin position="1"/>
        <end position="18"/>
    </location>
</feature>
<accession>A0A9E7F6I8</accession>
<reference evidence="2" key="1">
    <citation type="submission" date="2022-05" db="EMBL/GenBank/DDBJ databases">
        <title>The Musa troglodytarum L. genome provides insights into the mechanism of non-climacteric behaviour and enrichment of carotenoids.</title>
        <authorList>
            <person name="Wang J."/>
        </authorList>
    </citation>
    <scope>NUCLEOTIDE SEQUENCE</scope>
    <source>
        <tissue evidence="2">Leaf</tissue>
    </source>
</reference>
<feature type="compositionally biased region" description="Low complexity" evidence="1">
    <location>
        <begin position="68"/>
        <end position="102"/>
    </location>
</feature>
<feature type="compositionally biased region" description="Basic and acidic residues" evidence="1">
    <location>
        <begin position="32"/>
        <end position="42"/>
    </location>
</feature>
<feature type="region of interest" description="Disordered" evidence="1">
    <location>
        <begin position="54"/>
        <end position="122"/>
    </location>
</feature>
<proteinExistence type="predicted"/>